<comment type="caution">
    <text evidence="3">The sequence shown here is derived from an EMBL/GenBank/DDBJ whole genome shotgun (WGS) entry which is preliminary data.</text>
</comment>
<reference evidence="3" key="1">
    <citation type="submission" date="2022-07" db="EMBL/GenBank/DDBJ databases">
        <title>Genome Sequence of Leucocoprinus birnbaumii.</title>
        <authorList>
            <person name="Buettner E."/>
        </authorList>
    </citation>
    <scope>NUCLEOTIDE SEQUENCE</scope>
    <source>
        <strain evidence="3">VT141</strain>
    </source>
</reference>
<keyword evidence="1" id="KW-1133">Transmembrane helix</keyword>
<name>A0AAD5VY92_9AGAR</name>
<evidence type="ECO:0000256" key="1">
    <source>
        <dbReference type="SAM" id="Phobius"/>
    </source>
</evidence>
<evidence type="ECO:0000313" key="4">
    <source>
        <dbReference type="Proteomes" id="UP001213000"/>
    </source>
</evidence>
<dbReference type="Proteomes" id="UP001213000">
    <property type="component" value="Unassembled WGS sequence"/>
</dbReference>
<dbReference type="EMBL" id="JANIEX010000105">
    <property type="protein sequence ID" value="KAJ3573363.1"/>
    <property type="molecule type" value="Genomic_DNA"/>
</dbReference>
<accession>A0AAD5VY92</accession>
<gene>
    <name evidence="3" type="ORF">NP233_g2469</name>
</gene>
<sequence length="219" mass="24270">MAQLSSEPLANQVLITSVGGFNEGPTSKVGTNLVDETARGFSEFPLVIIFTFLACDHVDTIRREIELIWKARWSLAKVLFFVVRYIPYALLILNITFYTLQMTRSGGDTVTYFSSDCVNITRAMVWLGTIGTTSAEGWQILRKSGSSFSDLRIGGSCDWLQNGSQYSSDQWSFKSDPSLTGCVTMLAPGTMRDSLQLYSVIYDASVIYSCTGQRIPDSE</sequence>
<evidence type="ECO:0000259" key="2">
    <source>
        <dbReference type="Pfam" id="PF20151"/>
    </source>
</evidence>
<dbReference type="AlphaFoldDB" id="A0AAD5VY92"/>
<keyword evidence="4" id="KW-1185">Reference proteome</keyword>
<feature type="domain" description="DUF6533" evidence="2">
    <location>
        <begin position="47"/>
        <end position="87"/>
    </location>
</feature>
<dbReference type="Pfam" id="PF20151">
    <property type="entry name" value="DUF6533"/>
    <property type="match status" value="1"/>
</dbReference>
<protein>
    <recommendedName>
        <fullName evidence="2">DUF6533 domain-containing protein</fullName>
    </recommendedName>
</protein>
<feature type="transmembrane region" description="Helical" evidence="1">
    <location>
        <begin position="78"/>
        <end position="100"/>
    </location>
</feature>
<keyword evidence="1" id="KW-0812">Transmembrane</keyword>
<evidence type="ECO:0000313" key="3">
    <source>
        <dbReference type="EMBL" id="KAJ3573363.1"/>
    </source>
</evidence>
<dbReference type="InterPro" id="IPR045340">
    <property type="entry name" value="DUF6533"/>
</dbReference>
<organism evidence="3 4">
    <name type="scientific">Leucocoprinus birnbaumii</name>
    <dbReference type="NCBI Taxonomy" id="56174"/>
    <lineage>
        <taxon>Eukaryota</taxon>
        <taxon>Fungi</taxon>
        <taxon>Dikarya</taxon>
        <taxon>Basidiomycota</taxon>
        <taxon>Agaricomycotina</taxon>
        <taxon>Agaricomycetes</taxon>
        <taxon>Agaricomycetidae</taxon>
        <taxon>Agaricales</taxon>
        <taxon>Agaricineae</taxon>
        <taxon>Agaricaceae</taxon>
        <taxon>Leucocoprinus</taxon>
    </lineage>
</organism>
<keyword evidence="1" id="KW-0472">Membrane</keyword>
<proteinExistence type="predicted"/>